<dbReference type="STRING" id="747676.F4RJ91"/>
<protein>
    <recommendedName>
        <fullName evidence="2">C2H2-type domain-containing protein</fullName>
    </recommendedName>
</protein>
<dbReference type="OrthoDB" id="3151137at2759"/>
<gene>
    <name evidence="3" type="ORF">MELLADRAFT_62530</name>
</gene>
<reference evidence="4" key="1">
    <citation type="journal article" date="2011" name="Proc. Natl. Acad. Sci. U.S.A.">
        <title>Obligate biotrophy features unraveled by the genomic analysis of rust fungi.</title>
        <authorList>
            <person name="Duplessis S."/>
            <person name="Cuomo C.A."/>
            <person name="Lin Y.-C."/>
            <person name="Aerts A."/>
            <person name="Tisserant E."/>
            <person name="Veneault-Fourrey C."/>
            <person name="Joly D.L."/>
            <person name="Hacquard S."/>
            <person name="Amselem J."/>
            <person name="Cantarel B.L."/>
            <person name="Chiu R."/>
            <person name="Coutinho P.M."/>
            <person name="Feau N."/>
            <person name="Field M."/>
            <person name="Frey P."/>
            <person name="Gelhaye E."/>
            <person name="Goldberg J."/>
            <person name="Grabherr M.G."/>
            <person name="Kodira C.D."/>
            <person name="Kohler A."/>
            <person name="Kuees U."/>
            <person name="Lindquist E.A."/>
            <person name="Lucas S.M."/>
            <person name="Mago R."/>
            <person name="Mauceli E."/>
            <person name="Morin E."/>
            <person name="Murat C."/>
            <person name="Pangilinan J.L."/>
            <person name="Park R."/>
            <person name="Pearson M."/>
            <person name="Quesneville H."/>
            <person name="Rouhier N."/>
            <person name="Sakthikumar S."/>
            <person name="Salamov A.A."/>
            <person name="Schmutz J."/>
            <person name="Selles B."/>
            <person name="Shapiro H."/>
            <person name="Tanguay P."/>
            <person name="Tuskan G.A."/>
            <person name="Henrissat B."/>
            <person name="Van de Peer Y."/>
            <person name="Rouze P."/>
            <person name="Ellis J.G."/>
            <person name="Dodds P.N."/>
            <person name="Schein J.E."/>
            <person name="Zhong S."/>
            <person name="Hamelin R.C."/>
            <person name="Grigoriev I.V."/>
            <person name="Szabo L.J."/>
            <person name="Martin F."/>
        </authorList>
    </citation>
    <scope>NUCLEOTIDE SEQUENCE [LARGE SCALE GENOMIC DNA]</scope>
    <source>
        <strain evidence="4">98AG31 / pathotype 3-4-7</strain>
    </source>
</reference>
<dbReference type="RefSeq" id="XP_007409451.1">
    <property type="nucleotide sequence ID" value="XM_007409389.1"/>
</dbReference>
<keyword evidence="1" id="KW-0862">Zinc</keyword>
<keyword evidence="4" id="KW-1185">Reference proteome</keyword>
<keyword evidence="1" id="KW-0479">Metal-binding</keyword>
<evidence type="ECO:0000259" key="2">
    <source>
        <dbReference type="PROSITE" id="PS50157"/>
    </source>
</evidence>
<evidence type="ECO:0000313" key="4">
    <source>
        <dbReference type="Proteomes" id="UP000001072"/>
    </source>
</evidence>
<dbReference type="VEuPathDB" id="FungiDB:MELLADRAFT_62530"/>
<dbReference type="AlphaFoldDB" id="F4RJ91"/>
<sequence>MSFPCGPCKLSFDKPHKLDTHRRCVHQADVTVTTAHGDKVDLHRMRDSSHVKTCLATGPPLSPLERHVEPNVGVIVPMDQEVQSNDLLGQYHLAWNVCCQILICTECHAGVVPEEVAAHLKTHHKQDSKVKQEEVMENLKEYVIQVNEGPRPLDYVKGKRLPPLEGLIVYNGYTCKICDRSWQALRTAQNHFGKKHRDLAGERDNHIQTDKCQHLYGHHHSCHFPVLPYVRPAVASGPGMRSGRTPSPEVSDRGDAVHKLVNKLEEHAMAGVGPGPDSEFDKDTAHWLFISGIQTYIEGLIIKEKTHEDIVEAVQIDENVEKMIPFLASWINKTMKRLHQTGQMLKRVCLCKDDALIPRNLEHNKGLMPLQEKASVIKYACIYACILANFLWFLVLQTDIPVHTGIQLYNVHKPFIHQLKDMVLPLELRRQNLNQYGAEEIIPVENRALSKLASQILCKVFQVPAAARNCQYLFPPMQFLAFSVVKVDGSYEGVTTLTRLIAGMQYGVRLTFAEEYLDAPAPAFDPNADPTIPFKDDFSRFKYLHKNHAGPFNYVRQVMHLATTAIMSEALPETTFWADHHQETLEMDNKKVTIGGIRNCIQIQDKLVQQDLDAIVRGCKMPKLDLNLYKDKPNN</sequence>
<name>F4RJ91_MELLP</name>
<dbReference type="KEGG" id="mlr:MELLADRAFT_62530"/>
<proteinExistence type="predicted"/>
<dbReference type="InParanoid" id="F4RJ91"/>
<feature type="domain" description="C2H2-type" evidence="2">
    <location>
        <begin position="3"/>
        <end position="31"/>
    </location>
</feature>
<evidence type="ECO:0000256" key="1">
    <source>
        <dbReference type="PROSITE-ProRule" id="PRU00042"/>
    </source>
</evidence>
<dbReference type="GeneID" id="18929928"/>
<dbReference type="Pfam" id="PF12013">
    <property type="entry name" value="OrsD"/>
    <property type="match status" value="1"/>
</dbReference>
<evidence type="ECO:0000313" key="3">
    <source>
        <dbReference type="EMBL" id="EGG07544.1"/>
    </source>
</evidence>
<keyword evidence="1" id="KW-0863">Zinc-finger</keyword>
<dbReference type="SMART" id="SM00355">
    <property type="entry name" value="ZnF_C2H2"/>
    <property type="match status" value="3"/>
</dbReference>
<dbReference type="InterPro" id="IPR013087">
    <property type="entry name" value="Znf_C2H2_type"/>
</dbReference>
<dbReference type="PROSITE" id="PS00028">
    <property type="entry name" value="ZINC_FINGER_C2H2_1"/>
    <property type="match status" value="2"/>
</dbReference>
<dbReference type="InterPro" id="IPR022698">
    <property type="entry name" value="OrsD"/>
</dbReference>
<dbReference type="PROSITE" id="PS50157">
    <property type="entry name" value="ZINC_FINGER_C2H2_2"/>
    <property type="match status" value="1"/>
</dbReference>
<dbReference type="EMBL" id="GL883104">
    <property type="protein sequence ID" value="EGG07544.1"/>
    <property type="molecule type" value="Genomic_DNA"/>
</dbReference>
<organism evidence="4">
    <name type="scientific">Melampsora larici-populina (strain 98AG31 / pathotype 3-4-7)</name>
    <name type="common">Poplar leaf rust fungus</name>
    <dbReference type="NCBI Taxonomy" id="747676"/>
    <lineage>
        <taxon>Eukaryota</taxon>
        <taxon>Fungi</taxon>
        <taxon>Dikarya</taxon>
        <taxon>Basidiomycota</taxon>
        <taxon>Pucciniomycotina</taxon>
        <taxon>Pucciniomycetes</taxon>
        <taxon>Pucciniales</taxon>
        <taxon>Melampsoraceae</taxon>
        <taxon>Melampsora</taxon>
    </lineage>
</organism>
<dbReference type="GO" id="GO:0008270">
    <property type="term" value="F:zinc ion binding"/>
    <property type="evidence" value="ECO:0007669"/>
    <property type="project" value="UniProtKB-KW"/>
</dbReference>
<dbReference type="Proteomes" id="UP000001072">
    <property type="component" value="Unassembled WGS sequence"/>
</dbReference>
<accession>F4RJ91</accession>
<dbReference type="HOGENOM" id="CLU_430870_0_0_1"/>